<dbReference type="SUPFAM" id="SSF54897">
    <property type="entry name" value="Protease propeptides/inhibitors"/>
    <property type="match status" value="1"/>
</dbReference>
<evidence type="ECO:0000256" key="2">
    <source>
        <dbReference type="ARBA" id="ARBA00022670"/>
    </source>
</evidence>
<feature type="domain" description="Inhibitor I9" evidence="10">
    <location>
        <begin position="47"/>
        <end position="93"/>
    </location>
</feature>
<dbReference type="RefSeq" id="WP_380729539.1">
    <property type="nucleotide sequence ID" value="NZ_JBHTLK010000310.1"/>
</dbReference>
<dbReference type="PRINTS" id="PR00723">
    <property type="entry name" value="SUBTILISIN"/>
</dbReference>
<evidence type="ECO:0000256" key="3">
    <source>
        <dbReference type="ARBA" id="ARBA00022723"/>
    </source>
</evidence>
<keyword evidence="2 6" id="KW-0645">Protease</keyword>
<dbReference type="Pfam" id="PF05922">
    <property type="entry name" value="Inhibitor_I9"/>
    <property type="match status" value="1"/>
</dbReference>
<dbReference type="InterPro" id="IPR050131">
    <property type="entry name" value="Peptidase_S8_subtilisin-like"/>
</dbReference>
<protein>
    <submittedName>
        <fullName evidence="11">S8 family peptidase</fullName>
    </submittedName>
</protein>
<dbReference type="PROSITE" id="PS51892">
    <property type="entry name" value="SUBTILASE"/>
    <property type="match status" value="1"/>
</dbReference>
<gene>
    <name evidence="11" type="ORF">ACFQ3T_33175</name>
</gene>
<dbReference type="CDD" id="cd07477">
    <property type="entry name" value="Peptidases_S8_Subtilisin_subset"/>
    <property type="match status" value="1"/>
</dbReference>
<dbReference type="InterPro" id="IPR034202">
    <property type="entry name" value="Subtilisin_Carlsberg-like"/>
</dbReference>
<keyword evidence="12" id="KW-1185">Reference proteome</keyword>
<reference evidence="12" key="1">
    <citation type="journal article" date="2019" name="Int. J. Syst. Evol. Microbiol.">
        <title>The Global Catalogue of Microorganisms (GCM) 10K type strain sequencing project: providing services to taxonomists for standard genome sequencing and annotation.</title>
        <authorList>
            <consortium name="The Broad Institute Genomics Platform"/>
            <consortium name="The Broad Institute Genome Sequencing Center for Infectious Disease"/>
            <person name="Wu L."/>
            <person name="Ma J."/>
        </authorList>
    </citation>
    <scope>NUCLEOTIDE SEQUENCE [LARGE SCALE GENOMIC DNA]</scope>
    <source>
        <strain evidence="12">CCUG 60214</strain>
    </source>
</reference>
<dbReference type="Pfam" id="PF00082">
    <property type="entry name" value="Peptidase_S8"/>
    <property type="match status" value="1"/>
</dbReference>
<dbReference type="SUPFAM" id="SSF52743">
    <property type="entry name" value="Subtilisin-like"/>
    <property type="match status" value="1"/>
</dbReference>
<dbReference type="InterPro" id="IPR023827">
    <property type="entry name" value="Peptidase_S8_Asp-AS"/>
</dbReference>
<proteinExistence type="inferred from homology"/>
<dbReference type="InterPro" id="IPR037045">
    <property type="entry name" value="S8pro/Inhibitor_I9_sf"/>
</dbReference>
<sequence>MRRPLGTSLFAAVLLAAVLPATPASAETRTSGYIVLLADGVAASSVSSVSADHGTTVDHVYSSALRGYSGRMTATAAARLARDPRVALVQPDGVATATAQTTPTGVDRVDAELSATARIDGADQRVAVDVAVIDTGVDLDHPDLNVHTAGAKNCSSGRSADDGNGHGTHVAGTIGALDNGDGVVGVAPGARIWPVRVLNNQGSGSFSDIICGIDYVTAHADEIEVANMSLGGSGSDSACGTNRDAMHEAICRSVAAGVTYVVAAGNSAADSATFVPAAYDEVITVSALADFNGQPGGGAAATCRADVDDTFADFSNHGADVDLIAPGVCVLSTWKGGGYNTISGTSMASPHVAGGAALYRATHPTATPGTVKSALQAAATGTWNTGTDPDATHEPLLDVASF</sequence>
<evidence type="ECO:0000259" key="10">
    <source>
        <dbReference type="Pfam" id="PF05922"/>
    </source>
</evidence>
<dbReference type="PROSITE" id="PS00136">
    <property type="entry name" value="SUBTILASE_ASP"/>
    <property type="match status" value="1"/>
</dbReference>
<evidence type="ECO:0000256" key="1">
    <source>
        <dbReference type="ARBA" id="ARBA00011073"/>
    </source>
</evidence>
<feature type="signal peptide" evidence="8">
    <location>
        <begin position="1"/>
        <end position="26"/>
    </location>
</feature>
<dbReference type="InterPro" id="IPR015500">
    <property type="entry name" value="Peptidase_S8_subtilisin-rel"/>
</dbReference>
<accession>A0ABW3R4S0</accession>
<dbReference type="EMBL" id="JBHTLK010000310">
    <property type="protein sequence ID" value="MFD1152018.1"/>
    <property type="molecule type" value="Genomic_DNA"/>
</dbReference>
<dbReference type="Gene3D" id="3.30.70.80">
    <property type="entry name" value="Peptidase S8 propeptide/proteinase inhibitor I9"/>
    <property type="match status" value="1"/>
</dbReference>
<dbReference type="InterPro" id="IPR000209">
    <property type="entry name" value="Peptidase_S8/S53_dom"/>
</dbReference>
<comment type="similarity">
    <text evidence="1 6 7">Belongs to the peptidase S8 family.</text>
</comment>
<keyword evidence="5 6" id="KW-0720">Serine protease</keyword>
<evidence type="ECO:0000256" key="4">
    <source>
        <dbReference type="ARBA" id="ARBA00022801"/>
    </source>
</evidence>
<evidence type="ECO:0000256" key="7">
    <source>
        <dbReference type="RuleBase" id="RU003355"/>
    </source>
</evidence>
<evidence type="ECO:0000259" key="9">
    <source>
        <dbReference type="Pfam" id="PF00082"/>
    </source>
</evidence>
<dbReference type="InterPro" id="IPR023828">
    <property type="entry name" value="Peptidase_S8_Ser-AS"/>
</dbReference>
<evidence type="ECO:0000256" key="6">
    <source>
        <dbReference type="PROSITE-ProRule" id="PRU01240"/>
    </source>
</evidence>
<keyword evidence="8" id="KW-0732">Signal</keyword>
<dbReference type="PROSITE" id="PS00138">
    <property type="entry name" value="SUBTILASE_SER"/>
    <property type="match status" value="1"/>
</dbReference>
<evidence type="ECO:0000313" key="12">
    <source>
        <dbReference type="Proteomes" id="UP001597168"/>
    </source>
</evidence>
<feature type="chain" id="PRO_5047187073" evidence="8">
    <location>
        <begin position="27"/>
        <end position="402"/>
    </location>
</feature>
<feature type="active site" description="Charge relay system" evidence="6">
    <location>
        <position position="166"/>
    </location>
</feature>
<feature type="domain" description="Peptidase S8/S53" evidence="9">
    <location>
        <begin position="128"/>
        <end position="380"/>
    </location>
</feature>
<keyword evidence="4 6" id="KW-0378">Hydrolase</keyword>
<evidence type="ECO:0000256" key="8">
    <source>
        <dbReference type="SAM" id="SignalP"/>
    </source>
</evidence>
<feature type="active site" description="Charge relay system" evidence="6">
    <location>
        <position position="346"/>
    </location>
</feature>
<feature type="active site" description="Charge relay system" evidence="6">
    <location>
        <position position="134"/>
    </location>
</feature>
<dbReference type="InterPro" id="IPR022398">
    <property type="entry name" value="Peptidase_S8_His-AS"/>
</dbReference>
<evidence type="ECO:0000256" key="5">
    <source>
        <dbReference type="ARBA" id="ARBA00022825"/>
    </source>
</evidence>
<comment type="caution">
    <text evidence="11">The sequence shown here is derived from an EMBL/GenBank/DDBJ whole genome shotgun (WGS) entry which is preliminary data.</text>
</comment>
<dbReference type="PROSITE" id="PS00137">
    <property type="entry name" value="SUBTILASE_HIS"/>
    <property type="match status" value="1"/>
</dbReference>
<dbReference type="PANTHER" id="PTHR43806:SF11">
    <property type="entry name" value="CEREVISIN-RELATED"/>
    <property type="match status" value="1"/>
</dbReference>
<evidence type="ECO:0000313" key="11">
    <source>
        <dbReference type="EMBL" id="MFD1152018.1"/>
    </source>
</evidence>
<keyword evidence="3" id="KW-0479">Metal-binding</keyword>
<dbReference type="PANTHER" id="PTHR43806">
    <property type="entry name" value="PEPTIDASE S8"/>
    <property type="match status" value="1"/>
</dbReference>
<dbReference type="InterPro" id="IPR010259">
    <property type="entry name" value="S8pro/Inhibitor_I9"/>
</dbReference>
<dbReference type="Proteomes" id="UP001597168">
    <property type="component" value="Unassembled WGS sequence"/>
</dbReference>
<dbReference type="Gene3D" id="3.40.50.200">
    <property type="entry name" value="Peptidase S8/S53 domain"/>
    <property type="match status" value="1"/>
</dbReference>
<name>A0ABW3R4S0_9PSEU</name>
<dbReference type="InterPro" id="IPR036852">
    <property type="entry name" value="Peptidase_S8/S53_dom_sf"/>
</dbReference>
<organism evidence="11 12">
    <name type="scientific">Saccharothrix hoggarensis</name>
    <dbReference type="NCBI Taxonomy" id="913853"/>
    <lineage>
        <taxon>Bacteria</taxon>
        <taxon>Bacillati</taxon>
        <taxon>Actinomycetota</taxon>
        <taxon>Actinomycetes</taxon>
        <taxon>Pseudonocardiales</taxon>
        <taxon>Pseudonocardiaceae</taxon>
        <taxon>Saccharothrix</taxon>
    </lineage>
</organism>